<feature type="transmembrane region" description="Helical" evidence="1">
    <location>
        <begin position="39"/>
        <end position="62"/>
    </location>
</feature>
<keyword evidence="1" id="KW-1133">Transmembrane helix</keyword>
<keyword evidence="1" id="KW-0472">Membrane</keyword>
<organism evidence="2 3">
    <name type="scientific">Paenibacillus glacialis</name>
    <dbReference type="NCBI Taxonomy" id="494026"/>
    <lineage>
        <taxon>Bacteria</taxon>
        <taxon>Bacillati</taxon>
        <taxon>Bacillota</taxon>
        <taxon>Bacilli</taxon>
        <taxon>Bacillales</taxon>
        <taxon>Paenibacillaceae</taxon>
        <taxon>Paenibacillus</taxon>
    </lineage>
</organism>
<dbReference type="Proteomes" id="UP000076967">
    <property type="component" value="Unassembled WGS sequence"/>
</dbReference>
<evidence type="ECO:0000313" key="2">
    <source>
        <dbReference type="EMBL" id="OAB44831.1"/>
    </source>
</evidence>
<protein>
    <recommendedName>
        <fullName evidence="4">DUF4179 domain-containing protein</fullName>
    </recommendedName>
</protein>
<dbReference type="OrthoDB" id="2200485at2"/>
<keyword evidence="3" id="KW-1185">Reference proteome</keyword>
<reference evidence="2 3" key="1">
    <citation type="submission" date="2016-03" db="EMBL/GenBank/DDBJ databases">
        <title>Draft genome sequence of Paenibacillus glacialis DSM 22343.</title>
        <authorList>
            <person name="Shin S.-K."/>
            <person name="Yi H."/>
        </authorList>
    </citation>
    <scope>NUCLEOTIDE SEQUENCE [LARGE SCALE GENOMIC DNA]</scope>
    <source>
        <strain evidence="2 3">DSM 22343</strain>
    </source>
</reference>
<accession>A0A168MM16</accession>
<dbReference type="AlphaFoldDB" id="A0A168MM16"/>
<evidence type="ECO:0000256" key="1">
    <source>
        <dbReference type="SAM" id="Phobius"/>
    </source>
</evidence>
<dbReference type="RefSeq" id="WP_068529793.1">
    <property type="nucleotide sequence ID" value="NZ_LVJH01000006.1"/>
</dbReference>
<name>A0A168MM16_9BACL</name>
<keyword evidence="1" id="KW-0812">Transmembrane</keyword>
<evidence type="ECO:0000313" key="3">
    <source>
        <dbReference type="Proteomes" id="UP000076967"/>
    </source>
</evidence>
<proteinExistence type="predicted"/>
<gene>
    <name evidence="2" type="ORF">PGLA_05325</name>
</gene>
<dbReference type="STRING" id="494026.PGLA_05325"/>
<evidence type="ECO:0008006" key="4">
    <source>
        <dbReference type="Google" id="ProtNLM"/>
    </source>
</evidence>
<sequence length="445" mass="49804">MSKPPLEFTEGNLLNIKSIFYAKAGIEEIQPTKKHRKKFYSIAMVATISLLLVTSAAGMGVIDLSFLSKFIEKDMVRFLQPVSQVSEDQGIKMETLAAVSDDEMAAIYFNMTDLTGNRIDDKLDIYDYSAKGVTTHNAQLIHYDEATKTATMRMLVNGGKKLNGNKITVRIDSFLSGAMTEKEYNPGFDLYSLLNDKPASGTTFLNRQKDDISGLGGEGIEEIWEQEEIAVLEKDKIHMSLPGMDWQYISNIGFVDGKLHIQVNPESDMGRFNHGYFYFTDLNGNRQDIARYSISYGAYEIDQVGMGGDYIEYVYDIADISQLKDLKLRGYFTTYTDYFQGKWKTSFVMEGTTNTKQASVNIKLAEAVITNVEVSTLGITLEGKGLNEIGSSDDNIAIHYKDGSVIHSESIISSSSERVKLLYPKVIQIENVDFVTINGQEIQLQ</sequence>
<comment type="caution">
    <text evidence="2">The sequence shown here is derived from an EMBL/GenBank/DDBJ whole genome shotgun (WGS) entry which is preliminary data.</text>
</comment>
<dbReference type="EMBL" id="LVJH01000006">
    <property type="protein sequence ID" value="OAB44831.1"/>
    <property type="molecule type" value="Genomic_DNA"/>
</dbReference>